<evidence type="ECO:0000313" key="2">
    <source>
        <dbReference type="EMBL" id="MDO6422306.1"/>
    </source>
</evidence>
<name>A0AAW7X6Q9_9GAMM</name>
<evidence type="ECO:0008006" key="4">
    <source>
        <dbReference type="Google" id="ProtNLM"/>
    </source>
</evidence>
<dbReference type="AlphaFoldDB" id="A0AAW7X6Q9"/>
<dbReference type="RefSeq" id="WP_303492250.1">
    <property type="nucleotide sequence ID" value="NZ_JAUOPB010000005.1"/>
</dbReference>
<evidence type="ECO:0000256" key="1">
    <source>
        <dbReference type="SAM" id="Phobius"/>
    </source>
</evidence>
<accession>A0AAW7X6Q9</accession>
<dbReference type="EMBL" id="JAUOPB010000005">
    <property type="protein sequence ID" value="MDO6422306.1"/>
    <property type="molecule type" value="Genomic_DNA"/>
</dbReference>
<comment type="caution">
    <text evidence="2">The sequence shown here is derived from an EMBL/GenBank/DDBJ whole genome shotgun (WGS) entry which is preliminary data.</text>
</comment>
<proteinExistence type="predicted"/>
<feature type="transmembrane region" description="Helical" evidence="1">
    <location>
        <begin position="12"/>
        <end position="30"/>
    </location>
</feature>
<feature type="transmembrane region" description="Helical" evidence="1">
    <location>
        <begin position="128"/>
        <end position="146"/>
    </location>
</feature>
<feature type="transmembrane region" description="Helical" evidence="1">
    <location>
        <begin position="42"/>
        <end position="66"/>
    </location>
</feature>
<organism evidence="2 3">
    <name type="scientific">Saccharophagus degradans</name>
    <dbReference type="NCBI Taxonomy" id="86304"/>
    <lineage>
        <taxon>Bacteria</taxon>
        <taxon>Pseudomonadati</taxon>
        <taxon>Pseudomonadota</taxon>
        <taxon>Gammaproteobacteria</taxon>
        <taxon>Cellvibrionales</taxon>
        <taxon>Cellvibrionaceae</taxon>
        <taxon>Saccharophagus</taxon>
    </lineage>
</organism>
<reference evidence="2" key="1">
    <citation type="submission" date="2023-07" db="EMBL/GenBank/DDBJ databases">
        <title>Genome content predicts the carbon catabolic preferences of heterotrophic bacteria.</title>
        <authorList>
            <person name="Gralka M."/>
        </authorList>
    </citation>
    <scope>NUCLEOTIDE SEQUENCE</scope>
    <source>
        <strain evidence="2">I3M17_2</strain>
    </source>
</reference>
<keyword evidence="1" id="KW-1133">Transmembrane helix</keyword>
<dbReference type="Proteomes" id="UP001169760">
    <property type="component" value="Unassembled WGS sequence"/>
</dbReference>
<sequence>MKELLEKLSSYNIFNYLLPGIVFVAISKSLTKYDFIQEDIVIGVFLYYFIGLVISRIGSIVVEPILKWTKFVKFSEYRDYVDASGKDKLIEVLSEANNMYRTFLSLFISLSFLRVFEVLSERFKCLNLISPEVAIIGLLLLFAFSYRKQTAYITKRVNSVKNKE</sequence>
<protein>
    <recommendedName>
        <fullName evidence="4">Phosphohistidine phosphatase</fullName>
    </recommendedName>
</protein>
<keyword evidence="1" id="KW-0812">Transmembrane</keyword>
<gene>
    <name evidence="2" type="ORF">Q4521_07455</name>
</gene>
<evidence type="ECO:0000313" key="3">
    <source>
        <dbReference type="Proteomes" id="UP001169760"/>
    </source>
</evidence>
<keyword evidence="1" id="KW-0472">Membrane</keyword>